<organism evidence="1 2">
    <name type="scientific">Tanacetum coccineum</name>
    <dbReference type="NCBI Taxonomy" id="301880"/>
    <lineage>
        <taxon>Eukaryota</taxon>
        <taxon>Viridiplantae</taxon>
        <taxon>Streptophyta</taxon>
        <taxon>Embryophyta</taxon>
        <taxon>Tracheophyta</taxon>
        <taxon>Spermatophyta</taxon>
        <taxon>Magnoliopsida</taxon>
        <taxon>eudicotyledons</taxon>
        <taxon>Gunneridae</taxon>
        <taxon>Pentapetalae</taxon>
        <taxon>asterids</taxon>
        <taxon>campanulids</taxon>
        <taxon>Asterales</taxon>
        <taxon>Asteraceae</taxon>
        <taxon>Asteroideae</taxon>
        <taxon>Anthemideae</taxon>
        <taxon>Anthemidinae</taxon>
        <taxon>Tanacetum</taxon>
    </lineage>
</organism>
<keyword evidence="2" id="KW-1185">Reference proteome</keyword>
<comment type="caution">
    <text evidence="1">The sequence shown here is derived from an EMBL/GenBank/DDBJ whole genome shotgun (WGS) entry which is preliminary data.</text>
</comment>
<protein>
    <recommendedName>
        <fullName evidence="3">Ubiquitin-like domain-containing protein</fullName>
    </recommendedName>
</protein>
<reference evidence="1" key="2">
    <citation type="submission" date="2022-01" db="EMBL/GenBank/DDBJ databases">
        <authorList>
            <person name="Yamashiro T."/>
            <person name="Shiraishi A."/>
            <person name="Satake H."/>
            <person name="Nakayama K."/>
        </authorList>
    </citation>
    <scope>NUCLEOTIDE SEQUENCE</scope>
</reference>
<gene>
    <name evidence="1" type="ORF">Tco_0824255</name>
</gene>
<reference evidence="1" key="1">
    <citation type="journal article" date="2022" name="Int. J. Mol. Sci.">
        <title>Draft Genome of Tanacetum Coccineum: Genomic Comparison of Closely Related Tanacetum-Family Plants.</title>
        <authorList>
            <person name="Yamashiro T."/>
            <person name="Shiraishi A."/>
            <person name="Nakayama K."/>
            <person name="Satake H."/>
        </authorList>
    </citation>
    <scope>NUCLEOTIDE SEQUENCE</scope>
</reference>
<evidence type="ECO:0008006" key="3">
    <source>
        <dbReference type="Google" id="ProtNLM"/>
    </source>
</evidence>
<name>A0ABQ5AL95_9ASTR</name>
<accession>A0ABQ5AL95</accession>
<dbReference type="Proteomes" id="UP001151760">
    <property type="component" value="Unassembled WGS sequence"/>
</dbReference>
<dbReference type="EMBL" id="BQNB010012398">
    <property type="protein sequence ID" value="GJT03086.1"/>
    <property type="molecule type" value="Genomic_DNA"/>
</dbReference>
<proteinExistence type="predicted"/>
<evidence type="ECO:0000313" key="1">
    <source>
        <dbReference type="EMBL" id="GJT03086.1"/>
    </source>
</evidence>
<sequence>MVLKKILLYSIIGVPFVGIVYENGKKEKKAMEIDELHKFSDATLKRVSRKVSVINIEARHGILKISLSAQNKELVALLEEEIKERLKYRDQTRRWEIFVNGRKLTNYMGLKEVNVLILIIKHCFNRVPTGIIDPIVLLIRDEKEEYHFVDNYLNFQEEENDVSFLGIVLGVEEESVSVYDTDIECVVEEIVTCGDEDVIYVDHVESLMIQHVSSDDFEEDINGKSHVLMWFGKSITIKMLEKWCLGSGNGGVSMVVRGGESGGDMVYYFQRRKKQISDDVRFEVQRTNQVEKGLCHQEIERLDLDFYRGRFLWLLRPGLLEWIRLDRDRIFE</sequence>
<evidence type="ECO:0000313" key="2">
    <source>
        <dbReference type="Proteomes" id="UP001151760"/>
    </source>
</evidence>